<keyword evidence="5 8" id="KW-0812">Transmembrane</keyword>
<comment type="caution">
    <text evidence="10">The sequence shown here is derived from an EMBL/GenBank/DDBJ whole genome shotgun (WGS) entry which is preliminary data.</text>
</comment>
<feature type="transmembrane region" description="Helical" evidence="8">
    <location>
        <begin position="377"/>
        <end position="397"/>
    </location>
</feature>
<feature type="transmembrane region" description="Helical" evidence="8">
    <location>
        <begin position="169"/>
        <end position="199"/>
    </location>
</feature>
<dbReference type="FunFam" id="1.20.81.30:FF:000001">
    <property type="entry name" value="Type II secretion system protein F"/>
    <property type="match status" value="1"/>
</dbReference>
<proteinExistence type="inferred from homology"/>
<feature type="domain" description="Type II secretion system protein GspF" evidence="9">
    <location>
        <begin position="273"/>
        <end position="395"/>
    </location>
</feature>
<feature type="transmembrane region" description="Helical" evidence="8">
    <location>
        <begin position="72"/>
        <end position="96"/>
    </location>
</feature>
<name>A0A5R9GNV1_9PROT</name>
<dbReference type="Proteomes" id="UP000306585">
    <property type="component" value="Unassembled WGS sequence"/>
</dbReference>
<dbReference type="OrthoDB" id="9805682at2"/>
<dbReference type="Gene3D" id="1.20.81.30">
    <property type="entry name" value="Type II secretion system (T2SS), domain F"/>
    <property type="match status" value="2"/>
</dbReference>
<comment type="subcellular location">
    <subcellularLocation>
        <location evidence="1">Cell inner membrane</location>
        <topology evidence="1">Multi-pass membrane protein</topology>
    </subcellularLocation>
</comment>
<evidence type="ECO:0000256" key="5">
    <source>
        <dbReference type="ARBA" id="ARBA00022692"/>
    </source>
</evidence>
<dbReference type="RefSeq" id="WP_138239224.1">
    <property type="nucleotide sequence ID" value="NZ_VBRY01000006.1"/>
</dbReference>
<dbReference type="GO" id="GO:0015628">
    <property type="term" value="P:protein secretion by the type II secretion system"/>
    <property type="evidence" value="ECO:0007669"/>
    <property type="project" value="TreeGrafter"/>
</dbReference>
<evidence type="ECO:0000256" key="8">
    <source>
        <dbReference type="SAM" id="Phobius"/>
    </source>
</evidence>
<evidence type="ECO:0000256" key="7">
    <source>
        <dbReference type="ARBA" id="ARBA00023136"/>
    </source>
</evidence>
<evidence type="ECO:0000259" key="9">
    <source>
        <dbReference type="Pfam" id="PF00482"/>
    </source>
</evidence>
<dbReference type="PANTHER" id="PTHR30012:SF0">
    <property type="entry name" value="TYPE II SECRETION SYSTEM PROTEIN F-RELATED"/>
    <property type="match status" value="1"/>
</dbReference>
<evidence type="ECO:0000313" key="10">
    <source>
        <dbReference type="EMBL" id="TLS67308.1"/>
    </source>
</evidence>
<feature type="transmembrane region" description="Helical" evidence="8">
    <location>
        <begin position="219"/>
        <end position="241"/>
    </location>
</feature>
<keyword evidence="11" id="KW-1185">Reference proteome</keyword>
<keyword evidence="4" id="KW-0997">Cell inner membrane</keyword>
<keyword evidence="6 8" id="KW-1133">Transmembrane helix</keyword>
<dbReference type="PANTHER" id="PTHR30012">
    <property type="entry name" value="GENERAL SECRETION PATHWAY PROTEIN"/>
    <property type="match status" value="1"/>
</dbReference>
<keyword evidence="7 8" id="KW-0472">Membrane</keyword>
<dbReference type="GO" id="GO:0005886">
    <property type="term" value="C:plasma membrane"/>
    <property type="evidence" value="ECO:0007669"/>
    <property type="project" value="UniProtKB-SubCell"/>
</dbReference>
<sequence length="404" mass="43774">MSLFSYEAIDATGRRKKGEIEADSERSARQQLKSAGLVVRQLQVGESRTARSRKSAGRHAVSHLSGADTVLFLQQLATLSAAGMPLVEALAAIAAGMDRRKARSAMVTIRQSVLEGGSLAEALRDQHMDEIVCNMIAAGEETGQLEVVATRLAELLEHRQALQQELLSATLYPAIILGFGMLVMLFLMAVVIPQVITVFERAGGHLPLLTKIVIAASDFLRAYGGWLFLTVAGALLAYRVSMRQPFLRRQRDLILLRLPGVGHLLARIETARFCHTLGMLLTGGVPVLAAIHIANQNWSLLPLRELGQVARESLREGGALSDALAKGGMVPHLAIQLLAVGEQSGRLDAMLLRVAEHFEREVSRGLKRMLTIAEPMLVLLMAIGVGAMAMAILLPIAEMNELVR</sequence>
<dbReference type="Pfam" id="PF00482">
    <property type="entry name" value="T2SSF"/>
    <property type="match status" value="2"/>
</dbReference>
<reference evidence="10 11" key="1">
    <citation type="journal article" date="2019" name="Appl. Environ. Microbiol.">
        <title>Environmental Evidence and Genomic Insight of Iron-oxidizing Bacteria Preference Towards More Corrosion Resistant Stainless Steel at Higher Salinities.</title>
        <authorList>
            <person name="Garrison C.E."/>
            <person name="Price K.A."/>
            <person name="Field E.K."/>
        </authorList>
    </citation>
    <scope>NUCLEOTIDE SEQUENCE [LARGE SCALE GENOMIC DNA]</scope>
    <source>
        <strain evidence="10 11">P3</strain>
    </source>
</reference>
<dbReference type="InterPro" id="IPR018076">
    <property type="entry name" value="T2SS_GspF_dom"/>
</dbReference>
<dbReference type="InterPro" id="IPR042094">
    <property type="entry name" value="T2SS_GspF_sf"/>
</dbReference>
<dbReference type="EMBL" id="VBRY01000006">
    <property type="protein sequence ID" value="TLS67308.1"/>
    <property type="molecule type" value="Genomic_DNA"/>
</dbReference>
<dbReference type="InterPro" id="IPR003004">
    <property type="entry name" value="GspF/PilC"/>
</dbReference>
<dbReference type="PRINTS" id="PR00812">
    <property type="entry name" value="BCTERIALGSPF"/>
</dbReference>
<dbReference type="AlphaFoldDB" id="A0A5R9GNV1"/>
<feature type="domain" description="Type II secretion system protein GspF" evidence="9">
    <location>
        <begin position="72"/>
        <end position="193"/>
    </location>
</feature>
<gene>
    <name evidence="10" type="ORF">FEF65_07725</name>
</gene>
<evidence type="ECO:0000256" key="1">
    <source>
        <dbReference type="ARBA" id="ARBA00004429"/>
    </source>
</evidence>
<protein>
    <recommendedName>
        <fullName evidence="9">Type II secretion system protein GspF domain-containing protein</fullName>
    </recommendedName>
</protein>
<evidence type="ECO:0000256" key="3">
    <source>
        <dbReference type="ARBA" id="ARBA00022475"/>
    </source>
</evidence>
<accession>A0A5R9GNV1</accession>
<evidence type="ECO:0000313" key="11">
    <source>
        <dbReference type="Proteomes" id="UP000306585"/>
    </source>
</evidence>
<evidence type="ECO:0000256" key="6">
    <source>
        <dbReference type="ARBA" id="ARBA00022989"/>
    </source>
</evidence>
<evidence type="ECO:0000256" key="4">
    <source>
        <dbReference type="ARBA" id="ARBA00022519"/>
    </source>
</evidence>
<organism evidence="10 11">
    <name type="scientific">Mariprofundus erugo</name>
    <dbReference type="NCBI Taxonomy" id="2528639"/>
    <lineage>
        <taxon>Bacteria</taxon>
        <taxon>Pseudomonadati</taxon>
        <taxon>Pseudomonadota</taxon>
        <taxon>Candidatius Mariprofundia</taxon>
        <taxon>Mariprofundales</taxon>
        <taxon>Mariprofundaceae</taxon>
        <taxon>Mariprofundus</taxon>
    </lineage>
</organism>
<evidence type="ECO:0000256" key="2">
    <source>
        <dbReference type="ARBA" id="ARBA00005745"/>
    </source>
</evidence>
<comment type="similarity">
    <text evidence="2">Belongs to the GSP F family.</text>
</comment>
<keyword evidence="3" id="KW-1003">Cell membrane</keyword>